<dbReference type="InterPro" id="IPR007608">
    <property type="entry name" value="Senescence_reg_S40"/>
</dbReference>
<dbReference type="FunCoup" id="A0A1Q3CWU3">
    <property type="interactions" value="965"/>
</dbReference>
<dbReference type="GO" id="GO:0010150">
    <property type="term" value="P:leaf senescence"/>
    <property type="evidence" value="ECO:0007669"/>
    <property type="project" value="UniProtKB-ARBA"/>
</dbReference>
<proteinExistence type="inferred from homology"/>
<reference evidence="4" key="1">
    <citation type="submission" date="2016-04" db="EMBL/GenBank/DDBJ databases">
        <title>Cephalotus genome sequencing.</title>
        <authorList>
            <person name="Fukushima K."/>
            <person name="Hasebe M."/>
            <person name="Fang X."/>
        </authorList>
    </citation>
    <scope>NUCLEOTIDE SEQUENCE [LARGE SCALE GENOMIC DNA]</scope>
    <source>
        <strain evidence="4">cv. St1</strain>
    </source>
</reference>
<feature type="compositionally biased region" description="Basic residues" evidence="2">
    <location>
        <begin position="68"/>
        <end position="77"/>
    </location>
</feature>
<feature type="region of interest" description="Disordered" evidence="2">
    <location>
        <begin position="1"/>
        <end position="87"/>
    </location>
</feature>
<dbReference type="EMBL" id="BDDD01003309">
    <property type="protein sequence ID" value="GAV84699.1"/>
    <property type="molecule type" value="Genomic_DNA"/>
</dbReference>
<dbReference type="Pfam" id="PF04520">
    <property type="entry name" value="Senescence_reg"/>
    <property type="match status" value="1"/>
</dbReference>
<evidence type="ECO:0000256" key="2">
    <source>
        <dbReference type="SAM" id="MobiDB-lite"/>
    </source>
</evidence>
<sequence>MDLNGPTPIPTRFRPRKSPSPSSTSRFLGAYSHSPSSSATDQELNEDDIVFTPDFSSTSSPPPPPPPRHNHHHHNNKRTAFPENPGILAALPETSATHSHLYKKTVIPSTSSGSPSRLIPKPPQERIPLSSSLGKYHQSAPVNVPVFPRTMRKHREFDEIDLDEEEEGDAEMLPPHQMVARSQTPVVACSVLEGVGRTLKGRDLRQVRNAIWRRTGFLD</sequence>
<gene>
    <name evidence="3" type="ORF">CFOL_v3_28141</name>
</gene>
<evidence type="ECO:0000313" key="4">
    <source>
        <dbReference type="Proteomes" id="UP000187406"/>
    </source>
</evidence>
<evidence type="ECO:0000313" key="3">
    <source>
        <dbReference type="EMBL" id="GAV84699.1"/>
    </source>
</evidence>
<protein>
    <submittedName>
        <fullName evidence="3">Senescence_reg domain-containing protein</fullName>
    </submittedName>
</protein>
<keyword evidence="4" id="KW-1185">Reference proteome</keyword>
<dbReference type="InParanoid" id="A0A1Q3CWU3"/>
<accession>A0A1Q3CWU3</accession>
<organism evidence="3 4">
    <name type="scientific">Cephalotus follicularis</name>
    <name type="common">Albany pitcher plant</name>
    <dbReference type="NCBI Taxonomy" id="3775"/>
    <lineage>
        <taxon>Eukaryota</taxon>
        <taxon>Viridiplantae</taxon>
        <taxon>Streptophyta</taxon>
        <taxon>Embryophyta</taxon>
        <taxon>Tracheophyta</taxon>
        <taxon>Spermatophyta</taxon>
        <taxon>Magnoliopsida</taxon>
        <taxon>eudicotyledons</taxon>
        <taxon>Gunneridae</taxon>
        <taxon>Pentapetalae</taxon>
        <taxon>rosids</taxon>
        <taxon>fabids</taxon>
        <taxon>Oxalidales</taxon>
        <taxon>Cephalotaceae</taxon>
        <taxon>Cephalotus</taxon>
    </lineage>
</organism>
<feature type="region of interest" description="Disordered" evidence="2">
    <location>
        <begin position="106"/>
        <end position="125"/>
    </location>
</feature>
<comment type="caution">
    <text evidence="3">The sequence shown here is derived from an EMBL/GenBank/DDBJ whole genome shotgun (WGS) entry which is preliminary data.</text>
</comment>
<dbReference type="OrthoDB" id="684536at2759"/>
<dbReference type="PANTHER" id="PTHR33083:SF50">
    <property type="entry name" value="PROTEIN S40-7"/>
    <property type="match status" value="1"/>
</dbReference>
<dbReference type="Proteomes" id="UP000187406">
    <property type="component" value="Unassembled WGS sequence"/>
</dbReference>
<dbReference type="STRING" id="3775.A0A1Q3CWU3"/>
<dbReference type="PANTHER" id="PTHR33083">
    <property type="entry name" value="EXPRESSED PROTEIN"/>
    <property type="match status" value="1"/>
</dbReference>
<feature type="compositionally biased region" description="Polar residues" evidence="2">
    <location>
        <begin position="33"/>
        <end position="42"/>
    </location>
</feature>
<name>A0A1Q3CWU3_CEPFO</name>
<comment type="similarity">
    <text evidence="1">Belongs to the senescence regulator S40 family.</text>
</comment>
<evidence type="ECO:0000256" key="1">
    <source>
        <dbReference type="ARBA" id="ARBA00034773"/>
    </source>
</evidence>
<dbReference type="AlphaFoldDB" id="A0A1Q3CWU3"/>